<dbReference type="SMR" id="A0A251PI53"/>
<dbReference type="EMBL" id="CM007654">
    <property type="protein sequence ID" value="ONI11252.1"/>
    <property type="molecule type" value="Genomic_DNA"/>
</dbReference>
<name>A0A251PI53_PRUPE</name>
<dbReference type="Gramene" id="ONI11252">
    <property type="protein sequence ID" value="ONI11252"/>
    <property type="gene ID" value="PRUPE_4G095800"/>
</dbReference>
<accession>A0A251PI53</accession>
<dbReference type="PANTHER" id="PTHR35480:SF1">
    <property type="entry name" value="MATERNAL EFFECT EMBRYO ARREST 22"/>
    <property type="match status" value="1"/>
</dbReference>
<evidence type="ECO:0000256" key="1">
    <source>
        <dbReference type="SAM" id="MobiDB-lite"/>
    </source>
</evidence>
<dbReference type="Proteomes" id="UP000006882">
    <property type="component" value="Chromosome G4"/>
</dbReference>
<evidence type="ECO:0000313" key="3">
    <source>
        <dbReference type="Proteomes" id="UP000006882"/>
    </source>
</evidence>
<gene>
    <name evidence="2" type="ORF">PRUPE_4G095800</name>
</gene>
<evidence type="ECO:0000313" key="2">
    <source>
        <dbReference type="EMBL" id="ONI11252.1"/>
    </source>
</evidence>
<dbReference type="STRING" id="3760.A0A251PI53"/>
<dbReference type="OrthoDB" id="1933275at2759"/>
<sequence>MAADVPVNLEVVNSCCAAWKKKYSKIEKGRIALREAVDLLTEACEKEQTRADIEKKEKEKESSIRMSLENEISGLKSKIYSLKQGGNADAQDRNEVNLLKAQVSDCEKEINRLKDLIEREKKRAESESKNAEVEKKKACEARKAAKAEKSKADEERKRANTEKEKADNYGLQLEVLKKEVHKASSNLASETLKLVEANKKLEAEKQKVVKERECANSAVAKAEEQNKFAEVNRKKSIEEKSRADCLSLELVESRKRIDELQKEINEIRCSRELHEAPGSQPDNNRKVMELPNFEEAYKRYETEKQKAIKEKKRAESEMVKAEKQKKRVEVNWKKAMGEKSRADHLFTQLDEAKKMIEELSSRKLIEASAVELGKDMGAESAKVKDLKKQLKFEKMKKKHAKEVVKLERSRNSILQQELGRLKFEFDQFSQRLGMLNTAFSHSAEGIDDPEKMYIESGFKRLKPNCPVLDASQRTAPFLPLSGGNCIDSISGIDSILESPVRGSNRKMLQSYPINSSTASFSDRQLVGSQDKGAFSLTASEKLVEENVQPTISNLSAEVTKINCYENVAVVAENSVRSPVRTDGVGRVNEQSRKRKRILHAVESIENLYFEGKKLHLRVEENLSVLHCLLNKQIEKPFEEGRYLLPGLQGDSYAKHGRDYEKGKESTEEKLIMQNYADGNEQKKANKFENEVCGCASVCRQVSKKANELVWIPQASGDGTGDFETMSSFYEVTDGNYLKLLDLDDAADEELYRMAMEMPLSPTLPEIEVLGVERSNVEINSNNLYFDDSENFNNSVGHKNGDTVDSFTIIGKTGNGNSIAMRTDCGVQDSGAEVMSNAPNSRIEEAMLPFGSELGYAGDDIHTCYVVFSNIEDSSSISKICSASRTCITQCSLATHTDWMVREILLALKTEENLFPKEKVCVFFSALLLNFSTAALSKFGSLKWTSNLCLDAFGRHMGSVMSDGDGRSIFAELGCLDESLSLIEDFLINGRVLVCKDAPSEARVECHSMVNILCDGFHISSRPASADELVAGSIVLASICAAFDHIGFISEMSYSILQISRSNHSLVLTILHAFAYIGGEKFFNFCNFNLVTVMRSIVTYLERVSISDSSGSCIPSASNSGTVFCTCVKCPFSEDAVSVDTATSFLLERLQIGALSGATYQDAMESGSSNSNSCILFNKYKAEQIANPDNCGLGVHGDLSCCLNKFAVPSIQSDSSTNFTLCDLSDLLSLVELVAINMSWEWTSAKIVPRLLKVLESCMTENVIAGIVVLLGQLGRLGVDALGYEDKGLEILRCQLSAFLCRDSAISVGLPTQIATVTALLGLVPSDFETIIQGNVEPAAIASQSDPAQSIRKWFSLLPKKQQDLSFGFLQTAGIFETTGRV</sequence>
<proteinExistence type="predicted"/>
<keyword evidence="3" id="KW-1185">Reference proteome</keyword>
<feature type="region of interest" description="Disordered" evidence="1">
    <location>
        <begin position="121"/>
        <end position="165"/>
    </location>
</feature>
<reference evidence="2 3" key="1">
    <citation type="journal article" date="2013" name="Nat. Genet.">
        <title>The high-quality draft genome of peach (Prunus persica) identifies unique patterns of genetic diversity, domestication and genome evolution.</title>
        <authorList>
            <consortium name="International Peach Genome Initiative"/>
            <person name="Verde I."/>
            <person name="Abbott A.G."/>
            <person name="Scalabrin S."/>
            <person name="Jung S."/>
            <person name="Shu S."/>
            <person name="Marroni F."/>
            <person name="Zhebentyayeva T."/>
            <person name="Dettori M.T."/>
            <person name="Grimwood J."/>
            <person name="Cattonaro F."/>
            <person name="Zuccolo A."/>
            <person name="Rossini L."/>
            <person name="Jenkins J."/>
            <person name="Vendramin E."/>
            <person name="Meisel L.A."/>
            <person name="Decroocq V."/>
            <person name="Sosinski B."/>
            <person name="Prochnik S."/>
            <person name="Mitros T."/>
            <person name="Policriti A."/>
            <person name="Cipriani G."/>
            <person name="Dondini L."/>
            <person name="Ficklin S."/>
            <person name="Goodstein D.M."/>
            <person name="Xuan P."/>
            <person name="Del Fabbro C."/>
            <person name="Aramini V."/>
            <person name="Copetti D."/>
            <person name="Gonzalez S."/>
            <person name="Horner D.S."/>
            <person name="Falchi R."/>
            <person name="Lucas S."/>
            <person name="Mica E."/>
            <person name="Maldonado J."/>
            <person name="Lazzari B."/>
            <person name="Bielenberg D."/>
            <person name="Pirona R."/>
            <person name="Miculan M."/>
            <person name="Barakat A."/>
            <person name="Testolin R."/>
            <person name="Stella A."/>
            <person name="Tartarini S."/>
            <person name="Tonutti P."/>
            <person name="Arus P."/>
            <person name="Orellana A."/>
            <person name="Wells C."/>
            <person name="Main D."/>
            <person name="Vizzotto G."/>
            <person name="Silva H."/>
            <person name="Salamini F."/>
            <person name="Schmutz J."/>
            <person name="Morgante M."/>
            <person name="Rokhsar D.S."/>
        </authorList>
    </citation>
    <scope>NUCLEOTIDE SEQUENCE [LARGE SCALE GENOMIC DNA]</scope>
    <source>
        <strain evidence="3">cv. Nemared</strain>
    </source>
</reference>
<organism evidence="2 3">
    <name type="scientific">Prunus persica</name>
    <name type="common">Peach</name>
    <name type="synonym">Amygdalus persica</name>
    <dbReference type="NCBI Taxonomy" id="3760"/>
    <lineage>
        <taxon>Eukaryota</taxon>
        <taxon>Viridiplantae</taxon>
        <taxon>Streptophyta</taxon>
        <taxon>Embryophyta</taxon>
        <taxon>Tracheophyta</taxon>
        <taxon>Spermatophyta</taxon>
        <taxon>Magnoliopsida</taxon>
        <taxon>eudicotyledons</taxon>
        <taxon>Gunneridae</taxon>
        <taxon>Pentapetalae</taxon>
        <taxon>rosids</taxon>
        <taxon>fabids</taxon>
        <taxon>Rosales</taxon>
        <taxon>Rosaceae</taxon>
        <taxon>Amygdaloideae</taxon>
        <taxon>Amygdaleae</taxon>
        <taxon>Prunus</taxon>
    </lineage>
</organism>
<dbReference type="PANTHER" id="PTHR35480">
    <property type="entry name" value="MATERNAL EFFECT EMBRYO ARREST 22"/>
    <property type="match status" value="1"/>
</dbReference>
<dbReference type="eggNOG" id="ENOG502QQBQ">
    <property type="taxonomic scope" value="Eukaryota"/>
</dbReference>
<protein>
    <submittedName>
        <fullName evidence="2">Uncharacterized protein</fullName>
    </submittedName>
</protein>